<proteinExistence type="predicted"/>
<feature type="domain" description="GntR C-terminal" evidence="4">
    <location>
        <begin position="45"/>
        <end position="176"/>
    </location>
</feature>
<dbReference type="Gene3D" id="1.10.10.10">
    <property type="entry name" value="Winged helix-like DNA-binding domain superfamily/Winged helix DNA-binding domain"/>
    <property type="match status" value="1"/>
</dbReference>
<dbReference type="InterPro" id="IPR036390">
    <property type="entry name" value="WH_DNA-bd_sf"/>
</dbReference>
<dbReference type="SUPFAM" id="SSF46785">
    <property type="entry name" value="Winged helix' DNA-binding domain"/>
    <property type="match status" value="1"/>
</dbReference>
<dbReference type="PANTHER" id="PTHR43537">
    <property type="entry name" value="TRANSCRIPTIONAL REGULATOR, GNTR FAMILY"/>
    <property type="match status" value="1"/>
</dbReference>
<keyword evidence="2" id="KW-0238">DNA-binding</keyword>
<evidence type="ECO:0000313" key="5">
    <source>
        <dbReference type="EMBL" id="MCO6410851.1"/>
    </source>
</evidence>
<protein>
    <submittedName>
        <fullName evidence="5">FCD domain-containing protein</fullName>
    </submittedName>
</protein>
<accession>A0ABT1CZ66</accession>
<sequence>MTKRYDVGIGTLREGLSQLVSEGFVTLEAGKGFRVAPVSREELIEITEHFIELEKRALTDAIAHGDDDWESQIVAAHHRLSKIEKLPWAERMGFHSTWVERHRDFHRSLIAACQGAWLLRLRTLMFDQLDRYRFLTKMNPDGLGKRKFEEHRLIMEATLARDTDKAVQLIEDHIRDTSERVVKLL</sequence>
<name>A0ABT1CZ66_9HYPH</name>
<dbReference type="InterPro" id="IPR036388">
    <property type="entry name" value="WH-like_DNA-bd_sf"/>
</dbReference>
<dbReference type="PANTHER" id="PTHR43537:SF20">
    <property type="entry name" value="HTH-TYPE TRANSCRIPTIONAL REPRESSOR GLAR"/>
    <property type="match status" value="1"/>
</dbReference>
<dbReference type="Proteomes" id="UP001320715">
    <property type="component" value="Unassembled WGS sequence"/>
</dbReference>
<gene>
    <name evidence="5" type="ORF">GTW23_21920</name>
</gene>
<dbReference type="InterPro" id="IPR011711">
    <property type="entry name" value="GntR_C"/>
</dbReference>
<dbReference type="SMART" id="SM00895">
    <property type="entry name" value="FCD"/>
    <property type="match status" value="1"/>
</dbReference>
<evidence type="ECO:0000256" key="3">
    <source>
        <dbReference type="ARBA" id="ARBA00023163"/>
    </source>
</evidence>
<comment type="caution">
    <text evidence="5">The sequence shown here is derived from an EMBL/GenBank/DDBJ whole genome shotgun (WGS) entry which is preliminary data.</text>
</comment>
<keyword evidence="1" id="KW-0805">Transcription regulation</keyword>
<dbReference type="Gene3D" id="1.20.120.530">
    <property type="entry name" value="GntR ligand-binding domain-like"/>
    <property type="match status" value="1"/>
</dbReference>
<dbReference type="InterPro" id="IPR008920">
    <property type="entry name" value="TF_FadR/GntR_C"/>
</dbReference>
<dbReference type="Pfam" id="PF07729">
    <property type="entry name" value="FCD"/>
    <property type="match status" value="1"/>
</dbReference>
<evidence type="ECO:0000256" key="2">
    <source>
        <dbReference type="ARBA" id="ARBA00023125"/>
    </source>
</evidence>
<keyword evidence="6" id="KW-1185">Reference proteome</keyword>
<evidence type="ECO:0000256" key="1">
    <source>
        <dbReference type="ARBA" id="ARBA00023015"/>
    </source>
</evidence>
<reference evidence="5 6" key="1">
    <citation type="submission" date="2020-01" db="EMBL/GenBank/DDBJ databases">
        <title>Genomes of bacteria type strains.</title>
        <authorList>
            <person name="Chen J."/>
            <person name="Zhu S."/>
            <person name="Yang J."/>
        </authorList>
    </citation>
    <scope>NUCLEOTIDE SEQUENCE [LARGE SCALE GENOMIC DNA]</scope>
    <source>
        <strain evidence="5 6">DSM 16655</strain>
    </source>
</reference>
<evidence type="ECO:0000259" key="4">
    <source>
        <dbReference type="SMART" id="SM00895"/>
    </source>
</evidence>
<keyword evidence="3" id="KW-0804">Transcription</keyword>
<dbReference type="SUPFAM" id="SSF48008">
    <property type="entry name" value="GntR ligand-binding domain-like"/>
    <property type="match status" value="1"/>
</dbReference>
<organism evidence="5 6">
    <name type="scientific">Hoeflea alexandrii</name>
    <dbReference type="NCBI Taxonomy" id="288436"/>
    <lineage>
        <taxon>Bacteria</taxon>
        <taxon>Pseudomonadati</taxon>
        <taxon>Pseudomonadota</taxon>
        <taxon>Alphaproteobacteria</taxon>
        <taxon>Hyphomicrobiales</taxon>
        <taxon>Rhizobiaceae</taxon>
        <taxon>Hoeflea</taxon>
    </lineage>
</organism>
<dbReference type="EMBL" id="JAAAML010000004">
    <property type="protein sequence ID" value="MCO6410851.1"/>
    <property type="molecule type" value="Genomic_DNA"/>
</dbReference>
<evidence type="ECO:0000313" key="6">
    <source>
        <dbReference type="Proteomes" id="UP001320715"/>
    </source>
</evidence>